<dbReference type="OrthoDB" id="4769at2759"/>
<organism evidence="17 18">
    <name type="scientific">Tolypocladium paradoxum</name>
    <dbReference type="NCBI Taxonomy" id="94208"/>
    <lineage>
        <taxon>Eukaryota</taxon>
        <taxon>Fungi</taxon>
        <taxon>Dikarya</taxon>
        <taxon>Ascomycota</taxon>
        <taxon>Pezizomycotina</taxon>
        <taxon>Sordariomycetes</taxon>
        <taxon>Hypocreomycetidae</taxon>
        <taxon>Hypocreales</taxon>
        <taxon>Ophiocordycipitaceae</taxon>
        <taxon>Tolypocladium</taxon>
    </lineage>
</organism>
<evidence type="ECO:0000256" key="2">
    <source>
        <dbReference type="ARBA" id="ARBA00004922"/>
    </source>
</evidence>
<feature type="transmembrane region" description="Helical" evidence="16">
    <location>
        <begin position="375"/>
        <end position="399"/>
    </location>
</feature>
<feature type="transmembrane region" description="Helical" evidence="16">
    <location>
        <begin position="140"/>
        <end position="159"/>
    </location>
</feature>
<feature type="transmembrane region" description="Helical" evidence="16">
    <location>
        <begin position="337"/>
        <end position="355"/>
    </location>
</feature>
<evidence type="ECO:0000256" key="11">
    <source>
        <dbReference type="ARBA" id="ARBA00023136"/>
    </source>
</evidence>
<evidence type="ECO:0000256" key="16">
    <source>
        <dbReference type="SAM" id="Phobius"/>
    </source>
</evidence>
<evidence type="ECO:0000256" key="6">
    <source>
        <dbReference type="ARBA" id="ARBA00022676"/>
    </source>
</evidence>
<feature type="compositionally biased region" description="Basic and acidic residues" evidence="15">
    <location>
        <begin position="427"/>
        <end position="443"/>
    </location>
</feature>
<comment type="similarity">
    <text evidence="3">Belongs to the ALG10 glucosyltransferase family.</text>
</comment>
<feature type="transmembrane region" description="Helical" evidence="16">
    <location>
        <begin position="234"/>
        <end position="258"/>
    </location>
</feature>
<dbReference type="EMBL" id="PKSG01001118">
    <property type="protein sequence ID" value="POR30960.1"/>
    <property type="molecule type" value="Genomic_DNA"/>
</dbReference>
<feature type="region of interest" description="Disordered" evidence="15">
    <location>
        <begin position="407"/>
        <end position="453"/>
    </location>
</feature>
<evidence type="ECO:0000256" key="3">
    <source>
        <dbReference type="ARBA" id="ARBA00010600"/>
    </source>
</evidence>
<dbReference type="AlphaFoldDB" id="A0A2S4KL85"/>
<keyword evidence="10 16" id="KW-1133">Transmembrane helix</keyword>
<evidence type="ECO:0000256" key="4">
    <source>
        <dbReference type="ARBA" id="ARBA00011967"/>
    </source>
</evidence>
<keyword evidence="9" id="KW-0256">Endoplasmic reticulum</keyword>
<comment type="subcellular location">
    <subcellularLocation>
        <location evidence="1">Endoplasmic reticulum membrane</location>
        <topology evidence="1">Multi-pass membrane protein</topology>
    </subcellularLocation>
</comment>
<keyword evidence="6" id="KW-0328">Glycosyltransferase</keyword>
<dbReference type="GO" id="GO:0006488">
    <property type="term" value="P:dolichol-linked oligosaccharide biosynthetic process"/>
    <property type="evidence" value="ECO:0007669"/>
    <property type="project" value="InterPro"/>
</dbReference>
<keyword evidence="8 16" id="KW-0812">Transmembrane</keyword>
<gene>
    <name evidence="17" type="ORF">TPAR_08818</name>
</gene>
<proteinExistence type="inferred from homology"/>
<dbReference type="PANTHER" id="PTHR12989:SF10">
    <property type="entry name" value="DOL-P-GLC:GLC(2)MAN(9)GLCNAC(2)-PP-DOL ALPHA-1,2-GLUCOSYLTRANSFERASE-RELATED"/>
    <property type="match status" value="1"/>
</dbReference>
<comment type="caution">
    <text evidence="17">The sequence shown here is derived from an EMBL/GenBank/DDBJ whole genome shotgun (WGS) entry which is preliminary data.</text>
</comment>
<dbReference type="GO" id="GO:0005789">
    <property type="term" value="C:endoplasmic reticulum membrane"/>
    <property type="evidence" value="ECO:0007669"/>
    <property type="project" value="UniProtKB-SubCell"/>
</dbReference>
<evidence type="ECO:0000256" key="15">
    <source>
        <dbReference type="SAM" id="MobiDB-lite"/>
    </source>
</evidence>
<evidence type="ECO:0000313" key="18">
    <source>
        <dbReference type="Proteomes" id="UP000237481"/>
    </source>
</evidence>
<keyword evidence="11 16" id="KW-0472">Membrane</keyword>
<evidence type="ECO:0000256" key="5">
    <source>
        <dbReference type="ARBA" id="ARBA00018512"/>
    </source>
</evidence>
<keyword evidence="18" id="KW-1185">Reference proteome</keyword>
<dbReference type="InterPro" id="IPR016900">
    <property type="entry name" value="Alg10"/>
</dbReference>
<feature type="compositionally biased region" description="Polar residues" evidence="15">
    <location>
        <begin position="407"/>
        <end position="426"/>
    </location>
</feature>
<feature type="transmembrane region" description="Helical" evidence="16">
    <location>
        <begin position="691"/>
        <end position="710"/>
    </location>
</feature>
<comment type="pathway">
    <text evidence="2">Protein modification; protein glycosylation.</text>
</comment>
<evidence type="ECO:0000256" key="9">
    <source>
        <dbReference type="ARBA" id="ARBA00022824"/>
    </source>
</evidence>
<accession>A0A2S4KL85</accession>
<keyword evidence="7 17" id="KW-0808">Transferase</keyword>
<evidence type="ECO:0000256" key="14">
    <source>
        <dbReference type="ARBA" id="ARBA00048064"/>
    </source>
</evidence>
<protein>
    <recommendedName>
        <fullName evidence="5">Dol-P-Glc:Glc(2)Man(9)GlcNAc(2)-PP-Dol alpha-1,2-glucosyltransferase</fullName>
        <ecNumber evidence="4">2.4.1.256</ecNumber>
    </recommendedName>
    <alternativeName>
        <fullName evidence="12">Asparagine-linked glycosylation protein 10</fullName>
    </alternativeName>
</protein>
<evidence type="ECO:0000256" key="8">
    <source>
        <dbReference type="ARBA" id="ARBA00022692"/>
    </source>
</evidence>
<dbReference type="Proteomes" id="UP000237481">
    <property type="component" value="Unassembled WGS sequence"/>
</dbReference>
<evidence type="ECO:0000256" key="13">
    <source>
        <dbReference type="ARBA" id="ARBA00044727"/>
    </source>
</evidence>
<dbReference type="GO" id="GO:0106073">
    <property type="term" value="F:dolichyl pyrophosphate Glc2Man9GlcNAc2 alpha-1,2-glucosyltransferase activity"/>
    <property type="evidence" value="ECO:0007669"/>
    <property type="project" value="UniProtKB-EC"/>
</dbReference>
<evidence type="ECO:0000313" key="17">
    <source>
        <dbReference type="EMBL" id="POR30960.1"/>
    </source>
</evidence>
<dbReference type="PANTHER" id="PTHR12989">
    <property type="entry name" value="ALPHA-1,2-GLUCOSYLTRANSFERASE ALG10"/>
    <property type="match status" value="1"/>
</dbReference>
<comment type="function">
    <text evidence="13">Dol-P-Glc:Glc(2)Man(9)GlcNAc(2)-PP-Dol alpha-1,2-glucosyltransferase that operates in the biosynthetic pathway of dolichol-linked oligosaccharides, the glycan precursors employed in protein asparagine (N)-glycosylation. The assembly of dolichol-linked oligosaccharides begins on the cytosolic side of the endoplasmic reticulum membrane and finishes in its lumen. The sequential addition of sugars to dolichol pyrophosphate produces dolichol-linked oligosaccharides containing fourteen sugars, including two GlcNAcs, nine mannoses and three glucoses. Once assembled, the oligosaccharide is transferred from the lipid to nascent proteins by oligosaccharyltransferases. In the lumen of the endoplasmic reticulum, adds the third and last glucose residue from dolichyl phosphate glucose (Dol-P-Glc) onto the lipid-linked oligosaccharide intermediate Glc(2)Man(9)GlcNAc(2)-PP-Dol to produce Glc(3)Man(9)GlcNAc(2)-PP-Dol.</text>
</comment>
<feature type="transmembrane region" description="Helical" evidence="16">
    <location>
        <begin position="467"/>
        <end position="490"/>
    </location>
</feature>
<evidence type="ECO:0000256" key="10">
    <source>
        <dbReference type="ARBA" id="ARBA00022989"/>
    </source>
</evidence>
<sequence>MAASPASEKLLASFAQLDPNTWAVCALPIALVVHLAVFNKQALISRKWALLPAFLAGACLVWLRAISQAVPEPYLDEVFHIPQAQKYCRGRFREWDDKITTPPGFESAQGTDAARYLFSVLFPQAASKIGLPWVFSCDATSLRVVNTIGLFVLAYLALLCRREIEARIHPPHSPARWKPFSEYALHTSFNIALFPLLFFFSGLYYTDVVSTEVVIGAFLNHLNRVRRDRSSIQSDLLTITLGVLALLMRQTNVFWVVIYMGGLEAAYAVKTLRPERVDQPFMATLWEQLRFFAWRYSVGDIHDLPLSQAWPDDMLFTAISLVIAAICNPFRVLRQIWPYVTVLLSFAAFVAWNGGVVLGDKSNHVATIHLAQMLYIWPFFAFFSLPLLLPYAIPVVNVFRTLFRSTTPKPRSTNPTSRDVKPSQSSKRLDSSKKAQANERDSRLNPGPTESPSDLSTVLGIAENSKLFVWPIYLLGTVVLSGLIVRYNTIVHPFTLADNRHYMFYVFRYTIRRAAWIRYLLIVPYTISRLMVWGTMAGRILAQYQDECSAHYHTLLPAPFTSYPFWIAYGSKKRQTDAEYPRDISQASAKEAAVAGRALSKSLSEDPLKYSTEPGATSTGMIFLLATTLSLVTAPLVEPRYFIIPWVMWRLQVPAWRLHEHRTLDGLFEGISRDSYLGKVVGYFRHRDLRLFLETAWLVAINLVTCYIFLAKPYVWKAEDGTVLDDGRLQRFMW</sequence>
<dbReference type="STRING" id="94208.A0A2S4KL85"/>
<evidence type="ECO:0000256" key="7">
    <source>
        <dbReference type="ARBA" id="ARBA00022679"/>
    </source>
</evidence>
<comment type="catalytic activity">
    <reaction evidence="14">
        <text>an alpha-D-Glc-(1-&gt;3)-alpha-D-Glc-(1-&gt;3)-alpha-D-Man-(1-&gt;2)-alpha-D-Man-(1-&gt;2)-alpha-D-Man-(1-&gt;3)-[alpha-D-Man-(1-&gt;2)-alpha-D-Man-(1-&gt;3)-[alpha-D-Man-(1-&gt;2)-alpha-D-Man-(1-&gt;6)]-alpha-D-Man-(1-&gt;6)]-beta-D-Man-(1-&gt;4)-beta-D-GlcNAc-(1-&gt;4)-alpha-D-GlcNAc-diphospho-di-trans,poly-cis-dolichol + a di-trans,poly-cis-dolichyl beta-D-glucosyl phosphate = a alpha-D-Glc-(1-&gt;2)-alpha-D-Glc-(1-&gt;3)-alpha-D-Glc-(1-&gt;3)-alpha-D-Man-(1-&gt;2)-alpha-D-Man-(1-&gt;2)-alpha-D-Man-(1-&gt;3)-[alpha-D-Man-(1-&gt;2)-alpha-D-Man-(1-&gt;3)-[alpha-D-Man-(1-&gt;2)-alpha-D-Man-(1-&gt;6)]-alpha-D-Man-(1-&gt;6)]-beta-D-Man-(1-&gt;4)-beta-D-GlcNAc-(1-&gt;4)-alpha-D-GlcNAc-diphospho-di-trans,poly-cis-dolichol + a di-trans,poly-cis-dolichyl phosphate + H(+)</text>
        <dbReference type="Rhea" id="RHEA:29543"/>
        <dbReference type="Rhea" id="RHEA-COMP:19498"/>
        <dbReference type="Rhea" id="RHEA-COMP:19502"/>
        <dbReference type="Rhea" id="RHEA-COMP:19512"/>
        <dbReference type="Rhea" id="RHEA-COMP:19522"/>
        <dbReference type="ChEBI" id="CHEBI:15378"/>
        <dbReference type="ChEBI" id="CHEBI:57525"/>
        <dbReference type="ChEBI" id="CHEBI:57683"/>
        <dbReference type="ChEBI" id="CHEBI:132522"/>
        <dbReference type="ChEBI" id="CHEBI:132523"/>
        <dbReference type="EC" id="2.4.1.256"/>
    </reaction>
    <physiologicalReaction direction="left-to-right" evidence="14">
        <dbReference type="Rhea" id="RHEA:29544"/>
    </physiologicalReaction>
</comment>
<dbReference type="Pfam" id="PF04922">
    <property type="entry name" value="DIE2_ALG10"/>
    <property type="match status" value="1"/>
</dbReference>
<name>A0A2S4KL85_9HYPO</name>
<dbReference type="UniPathway" id="UPA00378"/>
<reference evidence="17 18" key="1">
    <citation type="submission" date="2018-01" db="EMBL/GenBank/DDBJ databases">
        <title>Harnessing the power of phylogenomics to disentangle the directionality and signatures of interkingdom host jumping in the parasitic fungal genus Tolypocladium.</title>
        <authorList>
            <person name="Quandt C.A."/>
            <person name="Patterson W."/>
            <person name="Spatafora J.W."/>
        </authorList>
    </citation>
    <scope>NUCLEOTIDE SEQUENCE [LARGE SCALE GENOMIC DNA]</scope>
    <source>
        <strain evidence="17 18">NRBC 100945</strain>
    </source>
</reference>
<feature type="transmembrane region" description="Helical" evidence="16">
    <location>
        <begin position="180"/>
        <end position="198"/>
    </location>
</feature>
<dbReference type="EC" id="2.4.1.256" evidence="4"/>
<feature type="transmembrane region" description="Helical" evidence="16">
    <location>
        <begin position="314"/>
        <end position="330"/>
    </location>
</feature>
<feature type="transmembrane region" description="Helical" evidence="16">
    <location>
        <begin position="50"/>
        <end position="70"/>
    </location>
</feature>
<evidence type="ECO:0000256" key="12">
    <source>
        <dbReference type="ARBA" id="ARBA00032069"/>
    </source>
</evidence>
<feature type="transmembrane region" description="Helical" evidence="16">
    <location>
        <begin position="20"/>
        <end position="38"/>
    </location>
</feature>
<evidence type="ECO:0000256" key="1">
    <source>
        <dbReference type="ARBA" id="ARBA00004477"/>
    </source>
</evidence>